<evidence type="ECO:0000313" key="5">
    <source>
        <dbReference type="Proteomes" id="UP000316921"/>
    </source>
</evidence>
<dbReference type="Pfam" id="PF01075">
    <property type="entry name" value="Glyco_transf_9"/>
    <property type="match status" value="1"/>
</dbReference>
<dbReference type="EMBL" id="CP036287">
    <property type="protein sequence ID" value="QDU67153.1"/>
    <property type="molecule type" value="Genomic_DNA"/>
</dbReference>
<dbReference type="GO" id="GO:0008713">
    <property type="term" value="F:ADP-heptose-lipopolysaccharide heptosyltransferase activity"/>
    <property type="evidence" value="ECO:0007669"/>
    <property type="project" value="TreeGrafter"/>
</dbReference>
<evidence type="ECO:0000256" key="3">
    <source>
        <dbReference type="SAM" id="MobiDB-lite"/>
    </source>
</evidence>
<dbReference type="GO" id="GO:0005829">
    <property type="term" value="C:cytosol"/>
    <property type="evidence" value="ECO:0007669"/>
    <property type="project" value="TreeGrafter"/>
</dbReference>
<keyword evidence="2 4" id="KW-0808">Transferase</keyword>
<organism evidence="4 5">
    <name type="scientific">Engelhardtia mirabilis</name>
    <dbReference type="NCBI Taxonomy" id="2528011"/>
    <lineage>
        <taxon>Bacteria</taxon>
        <taxon>Pseudomonadati</taxon>
        <taxon>Planctomycetota</taxon>
        <taxon>Planctomycetia</taxon>
        <taxon>Planctomycetia incertae sedis</taxon>
        <taxon>Engelhardtia</taxon>
    </lineage>
</organism>
<dbReference type="Proteomes" id="UP000316921">
    <property type="component" value="Chromosome"/>
</dbReference>
<name>A0A518BJP2_9BACT</name>
<dbReference type="EC" id="2.-.-.-" evidence="4"/>
<dbReference type="InterPro" id="IPR002201">
    <property type="entry name" value="Glyco_trans_9"/>
</dbReference>
<dbReference type="SUPFAM" id="SSF53756">
    <property type="entry name" value="UDP-Glycosyltransferase/glycogen phosphorylase"/>
    <property type="match status" value="1"/>
</dbReference>
<keyword evidence="5" id="KW-1185">Reference proteome</keyword>
<proteinExistence type="predicted"/>
<dbReference type="PANTHER" id="PTHR30160">
    <property type="entry name" value="TETRAACYLDISACCHARIDE 4'-KINASE-RELATED"/>
    <property type="match status" value="1"/>
</dbReference>
<dbReference type="KEGG" id="pbap:Pla133_22310"/>
<feature type="region of interest" description="Disordered" evidence="3">
    <location>
        <begin position="424"/>
        <end position="461"/>
    </location>
</feature>
<feature type="region of interest" description="Disordered" evidence="3">
    <location>
        <begin position="1"/>
        <end position="35"/>
    </location>
</feature>
<dbReference type="GO" id="GO:0009244">
    <property type="term" value="P:lipopolysaccharide core region biosynthetic process"/>
    <property type="evidence" value="ECO:0007669"/>
    <property type="project" value="TreeGrafter"/>
</dbReference>
<keyword evidence="1" id="KW-0328">Glycosyltransferase</keyword>
<dbReference type="CDD" id="cd03789">
    <property type="entry name" value="GT9_LPS_heptosyltransferase"/>
    <property type="match status" value="1"/>
</dbReference>
<dbReference type="AlphaFoldDB" id="A0A518BJP2"/>
<evidence type="ECO:0000313" key="4">
    <source>
        <dbReference type="EMBL" id="QDU67153.1"/>
    </source>
</evidence>
<protein>
    <submittedName>
        <fullName evidence="4">ADP-heptose--LPS heptosyltransferase 2</fullName>
        <ecNumber evidence="4">2.-.-.-</ecNumber>
    </submittedName>
</protein>
<evidence type="ECO:0000256" key="2">
    <source>
        <dbReference type="ARBA" id="ARBA00022679"/>
    </source>
</evidence>
<evidence type="ECO:0000256" key="1">
    <source>
        <dbReference type="ARBA" id="ARBA00022676"/>
    </source>
</evidence>
<dbReference type="Gene3D" id="3.40.50.2000">
    <property type="entry name" value="Glycogen Phosphorylase B"/>
    <property type="match status" value="2"/>
</dbReference>
<reference evidence="4 5" key="1">
    <citation type="submission" date="2019-02" db="EMBL/GenBank/DDBJ databases">
        <title>Deep-cultivation of Planctomycetes and their phenomic and genomic characterization uncovers novel biology.</title>
        <authorList>
            <person name="Wiegand S."/>
            <person name="Jogler M."/>
            <person name="Boedeker C."/>
            <person name="Pinto D."/>
            <person name="Vollmers J."/>
            <person name="Rivas-Marin E."/>
            <person name="Kohn T."/>
            <person name="Peeters S.H."/>
            <person name="Heuer A."/>
            <person name="Rast P."/>
            <person name="Oberbeckmann S."/>
            <person name="Bunk B."/>
            <person name="Jeske O."/>
            <person name="Meyerdierks A."/>
            <person name="Storesund J.E."/>
            <person name="Kallscheuer N."/>
            <person name="Luecker S."/>
            <person name="Lage O.M."/>
            <person name="Pohl T."/>
            <person name="Merkel B.J."/>
            <person name="Hornburger P."/>
            <person name="Mueller R.-W."/>
            <person name="Bruemmer F."/>
            <person name="Labrenz M."/>
            <person name="Spormann A.M."/>
            <person name="Op den Camp H."/>
            <person name="Overmann J."/>
            <person name="Amann R."/>
            <person name="Jetten M.S.M."/>
            <person name="Mascher T."/>
            <person name="Medema M.H."/>
            <person name="Devos D.P."/>
            <person name="Kaster A.-K."/>
            <person name="Ovreas L."/>
            <person name="Rohde M."/>
            <person name="Galperin M.Y."/>
            <person name="Jogler C."/>
        </authorList>
    </citation>
    <scope>NUCLEOTIDE SEQUENCE [LARGE SCALE GENOMIC DNA]</scope>
    <source>
        <strain evidence="4 5">Pla133</strain>
    </source>
</reference>
<sequence length="461" mass="49277">MPRGMPPAESSTAHRGPALCPPVDPPHARARAGASGATRLASGLMSLAETSLRLVERALWPLAPRRRPGRPERIAVLRVGLIGDSLAALPAIDAVRQRHPEAELVVLSSPGPRGRAGARELFANAPAVDRCLVWHAEEIRGLAGQWGLLRRLRAERFDRIYLLPQELTSPAIELRNLLFLRLSGAGWVRGTALSHGGWLPGPLARAHHLGARFDPEWRRLVDLVARSGAVIDRPVSDLGSDPRAREEAAALLCEQGLDRAPLLALGPGQNRLHKRWPAERFAVVARAWVDAGGRACVLGGPDEAELGDAVAAAAGPGVVNLCGRAGLSTSAELLRRCRALVSNDTGTMHLAAAVGCPTVAVFSGWDREGSWHPFGERFVALRETVECSPCFAQSCDRGGICLDRIESSRAVDALQALVGSPSLEGTLRTASETRPAESFQDRERNAGPVLPAPKRPATSDR</sequence>
<gene>
    <name evidence="4" type="primary">rfaF_2</name>
    <name evidence="4" type="ORF">Pla133_22310</name>
</gene>
<dbReference type="PANTHER" id="PTHR30160:SF7">
    <property type="entry name" value="ADP-HEPTOSE--LPS HEPTOSYLTRANSFERASE 2"/>
    <property type="match status" value="1"/>
</dbReference>
<dbReference type="InterPro" id="IPR051199">
    <property type="entry name" value="LPS_LOS_Heptosyltrfase"/>
</dbReference>
<accession>A0A518BJP2</accession>